<dbReference type="InterPro" id="IPR013083">
    <property type="entry name" value="Znf_RING/FYVE/PHD"/>
</dbReference>
<keyword evidence="2 6" id="KW-0479">Metal-binding</keyword>
<accession>A0ABM1Z911</accession>
<dbReference type="PROSITE" id="PS51081">
    <property type="entry name" value="ZF_SIAH"/>
    <property type="match status" value="1"/>
</dbReference>
<evidence type="ECO:0000256" key="7">
    <source>
        <dbReference type="SAM" id="MobiDB-lite"/>
    </source>
</evidence>
<dbReference type="InterPro" id="IPR008974">
    <property type="entry name" value="TRAF-like"/>
</dbReference>
<dbReference type="GeneID" id="109416793"/>
<dbReference type="PANTHER" id="PTHR45877:SF2">
    <property type="entry name" value="E3 UBIQUITIN-PROTEIN LIGASE SINA-RELATED"/>
    <property type="match status" value="1"/>
</dbReference>
<evidence type="ECO:0000256" key="1">
    <source>
        <dbReference type="ARBA" id="ARBA00009119"/>
    </source>
</evidence>
<evidence type="ECO:0000313" key="9">
    <source>
        <dbReference type="EnsemblMetazoa" id="AALFPA23_016219.P23636"/>
    </source>
</evidence>
<dbReference type="Pfam" id="PF21361">
    <property type="entry name" value="Sina_ZnF"/>
    <property type="match status" value="1"/>
</dbReference>
<comment type="domain">
    <text evidence="6">The RING-type zinc finger domain is essential for ubiquitin ligase activity.</text>
</comment>
<evidence type="ECO:0000256" key="5">
    <source>
        <dbReference type="PROSITE-ProRule" id="PRU00455"/>
    </source>
</evidence>
<feature type="region of interest" description="Disordered" evidence="7">
    <location>
        <begin position="271"/>
        <end position="317"/>
    </location>
</feature>
<protein>
    <recommendedName>
        <fullName evidence="6">E3 ubiquitin-protein ligase</fullName>
        <ecNumber evidence="6">2.3.2.27</ecNumber>
    </recommendedName>
</protein>
<dbReference type="InterPro" id="IPR013010">
    <property type="entry name" value="Znf_SIAH"/>
</dbReference>
<comment type="pathway">
    <text evidence="6">Protein modification; protein ubiquitination.</text>
</comment>
<keyword evidence="6" id="KW-0833">Ubl conjugation pathway</keyword>
<evidence type="ECO:0000256" key="4">
    <source>
        <dbReference type="ARBA" id="ARBA00022833"/>
    </source>
</evidence>
<dbReference type="SUPFAM" id="SSF49599">
    <property type="entry name" value="TRAF domain-like"/>
    <property type="match status" value="1"/>
</dbReference>
<dbReference type="RefSeq" id="XP_019546398.2">
    <property type="nucleotide sequence ID" value="XM_019690853.3"/>
</dbReference>
<evidence type="ECO:0000259" key="8">
    <source>
        <dbReference type="PROSITE" id="PS51081"/>
    </source>
</evidence>
<keyword evidence="10" id="KW-1185">Reference proteome</keyword>
<reference evidence="10" key="1">
    <citation type="journal article" date="2015" name="Proc. Natl. Acad. Sci. U.S.A.">
        <title>Genome sequence of the Asian Tiger mosquito, Aedes albopictus, reveals insights into its biology, genetics, and evolution.</title>
        <authorList>
            <person name="Chen X.G."/>
            <person name="Jiang X."/>
            <person name="Gu J."/>
            <person name="Xu M."/>
            <person name="Wu Y."/>
            <person name="Deng Y."/>
            <person name="Zhang C."/>
            <person name="Bonizzoni M."/>
            <person name="Dermauw W."/>
            <person name="Vontas J."/>
            <person name="Armbruster P."/>
            <person name="Huang X."/>
            <person name="Yang Y."/>
            <person name="Zhang H."/>
            <person name="He W."/>
            <person name="Peng H."/>
            <person name="Liu Y."/>
            <person name="Wu K."/>
            <person name="Chen J."/>
            <person name="Lirakis M."/>
            <person name="Topalis P."/>
            <person name="Van Leeuwen T."/>
            <person name="Hall A.B."/>
            <person name="Jiang X."/>
            <person name="Thorpe C."/>
            <person name="Mueller R.L."/>
            <person name="Sun C."/>
            <person name="Waterhouse R.M."/>
            <person name="Yan G."/>
            <person name="Tu Z.J."/>
            <person name="Fang X."/>
            <person name="James A.A."/>
        </authorList>
    </citation>
    <scope>NUCLEOTIDE SEQUENCE [LARGE SCALE GENOMIC DNA]</scope>
    <source>
        <strain evidence="10">Foshan</strain>
    </source>
</reference>
<comment type="catalytic activity">
    <reaction evidence="6">
        <text>S-ubiquitinyl-[E2 ubiquitin-conjugating enzyme]-L-cysteine + [acceptor protein]-L-lysine = [E2 ubiquitin-conjugating enzyme]-L-cysteine + N(6)-ubiquitinyl-[acceptor protein]-L-lysine.</text>
        <dbReference type="EC" id="2.3.2.27"/>
    </reaction>
</comment>
<comment type="similarity">
    <text evidence="1 6">Belongs to the SINA (Seven in absentia) family.</text>
</comment>
<reference evidence="9" key="2">
    <citation type="submission" date="2025-05" db="UniProtKB">
        <authorList>
            <consortium name="EnsemblMetazoa"/>
        </authorList>
    </citation>
    <scope>IDENTIFICATION</scope>
    <source>
        <strain evidence="9">Foshan</strain>
    </source>
</reference>
<comment type="function">
    <text evidence="6">E3 ubiquitin-protein ligase that mediates ubiquitination and subsequent proteasomal degradation of target proteins. E3 ubiquitin ligases accept ubiquitin from an E2 ubiquitin-conjugating enzyme in the form of a thioester and then directly transfers the ubiquitin to targeted substrates.</text>
</comment>
<evidence type="ECO:0000313" key="10">
    <source>
        <dbReference type="Proteomes" id="UP000069940"/>
    </source>
</evidence>
<keyword evidence="3 5" id="KW-0863">Zinc-finger</keyword>
<dbReference type="EnsemblMetazoa" id="AALFPA23_016219.R23636">
    <property type="protein sequence ID" value="AALFPA23_016219.P23636"/>
    <property type="gene ID" value="AALFPA23_016219"/>
</dbReference>
<feature type="compositionally biased region" description="Polar residues" evidence="7">
    <location>
        <begin position="308"/>
        <end position="317"/>
    </location>
</feature>
<sequence length="317" mass="36876">MESSKLKCILCKKYPTGDIYECSNRHVGCLLCVNDKRGRPCVCCRPFNRRKQNPIEKLEKQTKIPCDFKESGCTWLFEASQLDNHLEECKFRPYRCILDELDVKPCNWTGQQHEVEEHLEKDHRELGTPFSYFQEAVKIAFIANKPKSVVKLIDAFSKDFLFFYRACLERRTLCFMIIYFGRRVEAQQYYYELDIRSPTKTGVPRMKFVQQCVADCEDFEQMMEQESNCVAISFNTIKHYLGEGNALSFRFIVKKAEKDANKAVVAAAARERSISDQGSKPSPENKGTKERRRYTSGSSLEDPPLRAESTNYEYPIF</sequence>
<dbReference type="Proteomes" id="UP000069940">
    <property type="component" value="Unassembled WGS sequence"/>
</dbReference>
<keyword evidence="4 6" id="KW-0862">Zinc</keyword>
<dbReference type="EC" id="2.3.2.27" evidence="6"/>
<dbReference type="InterPro" id="IPR018121">
    <property type="entry name" value="7-in-absentia-prot_TRAF-dom"/>
</dbReference>
<dbReference type="Gene3D" id="2.60.210.10">
    <property type="entry name" value="Apoptosis, Tumor Necrosis Factor Receptor Associated Protein 2, Chain A"/>
    <property type="match status" value="1"/>
</dbReference>
<organism evidence="9 10">
    <name type="scientific">Aedes albopictus</name>
    <name type="common">Asian tiger mosquito</name>
    <name type="synonym">Stegomyia albopicta</name>
    <dbReference type="NCBI Taxonomy" id="7160"/>
    <lineage>
        <taxon>Eukaryota</taxon>
        <taxon>Metazoa</taxon>
        <taxon>Ecdysozoa</taxon>
        <taxon>Arthropoda</taxon>
        <taxon>Hexapoda</taxon>
        <taxon>Insecta</taxon>
        <taxon>Pterygota</taxon>
        <taxon>Neoptera</taxon>
        <taxon>Endopterygota</taxon>
        <taxon>Diptera</taxon>
        <taxon>Nematocera</taxon>
        <taxon>Culicoidea</taxon>
        <taxon>Culicidae</taxon>
        <taxon>Culicinae</taxon>
        <taxon>Aedini</taxon>
        <taxon>Aedes</taxon>
        <taxon>Stegomyia</taxon>
    </lineage>
</organism>
<dbReference type="PANTHER" id="PTHR45877">
    <property type="entry name" value="E3 UBIQUITIN-PROTEIN LIGASE SIAH2"/>
    <property type="match status" value="1"/>
</dbReference>
<proteinExistence type="inferred from homology"/>
<evidence type="ECO:0000256" key="6">
    <source>
        <dbReference type="RuleBase" id="RU201113"/>
    </source>
</evidence>
<dbReference type="Gene3D" id="3.30.40.10">
    <property type="entry name" value="Zinc/RING finger domain, C3HC4 (zinc finger)"/>
    <property type="match status" value="1"/>
</dbReference>
<feature type="domain" description="SIAH-type" evidence="8">
    <location>
        <begin position="61"/>
        <end position="124"/>
    </location>
</feature>
<dbReference type="Pfam" id="PF03145">
    <property type="entry name" value="Sina_TRAF"/>
    <property type="match status" value="1"/>
</dbReference>
<evidence type="ECO:0000256" key="3">
    <source>
        <dbReference type="ARBA" id="ARBA00022771"/>
    </source>
</evidence>
<comment type="domain">
    <text evidence="6">The SBD domain (substrate-binding domain) mediates the interaction with substrate proteins. It is related to the TRAF family.</text>
</comment>
<name>A0ABM1Z911_AEDAL</name>
<dbReference type="InterPro" id="IPR004162">
    <property type="entry name" value="SINA-like_animal"/>
</dbReference>
<evidence type="ECO:0000256" key="2">
    <source>
        <dbReference type="ARBA" id="ARBA00022723"/>
    </source>
</evidence>